<gene>
    <name evidence="3" type="ORF">DEJ46_17920</name>
</gene>
<reference evidence="3 4" key="1">
    <citation type="submission" date="2018-05" db="EMBL/GenBank/DDBJ databases">
        <title>Streptomyces venezuelae.</title>
        <authorList>
            <person name="Kim W."/>
            <person name="Lee N."/>
            <person name="Cho B.-K."/>
        </authorList>
    </citation>
    <scope>NUCLEOTIDE SEQUENCE [LARGE SCALE GENOMIC DNA]</scope>
    <source>
        <strain evidence="3 4">ATCC 15068</strain>
    </source>
</reference>
<dbReference type="AlphaFoldDB" id="A0A5P2B3R6"/>
<dbReference type="PROSITE" id="PS51257">
    <property type="entry name" value="PROKAR_LIPOPROTEIN"/>
    <property type="match status" value="1"/>
</dbReference>
<evidence type="ECO:0008006" key="5">
    <source>
        <dbReference type="Google" id="ProtNLM"/>
    </source>
</evidence>
<evidence type="ECO:0000256" key="2">
    <source>
        <dbReference type="SAM" id="SignalP"/>
    </source>
</evidence>
<sequence length="162" mass="16892">MTKHQRPLTAALTLVCLAATGCTTSTTTTADPKPSNTPQPTTQSPRAESEEAQGNRAKAALEPPSRTDEDPDFVESGLERAQDGVHSLSPVKKGKTYRISMACVGTGTVKVTLADKPRQPVACNGVPATHHIENAPAHLPIDITATSGATGMVAWRVASVPS</sequence>
<dbReference type="OrthoDB" id="4243055at2"/>
<dbReference type="Proteomes" id="UP000324106">
    <property type="component" value="Chromosome"/>
</dbReference>
<evidence type="ECO:0000256" key="1">
    <source>
        <dbReference type="SAM" id="MobiDB-lite"/>
    </source>
</evidence>
<feature type="signal peptide" evidence="2">
    <location>
        <begin position="1"/>
        <end position="30"/>
    </location>
</feature>
<evidence type="ECO:0000313" key="4">
    <source>
        <dbReference type="Proteomes" id="UP000324106"/>
    </source>
</evidence>
<feature type="chain" id="PRO_5024968769" description="Lipoprotein" evidence="2">
    <location>
        <begin position="31"/>
        <end position="162"/>
    </location>
</feature>
<keyword evidence="2" id="KW-0732">Signal</keyword>
<proteinExistence type="predicted"/>
<organism evidence="3 4">
    <name type="scientific">Streptomyces venezuelae</name>
    <dbReference type="NCBI Taxonomy" id="54571"/>
    <lineage>
        <taxon>Bacteria</taxon>
        <taxon>Bacillati</taxon>
        <taxon>Actinomycetota</taxon>
        <taxon>Actinomycetes</taxon>
        <taxon>Kitasatosporales</taxon>
        <taxon>Streptomycetaceae</taxon>
        <taxon>Streptomyces</taxon>
    </lineage>
</organism>
<feature type="region of interest" description="Disordered" evidence="1">
    <location>
        <begin position="25"/>
        <end position="89"/>
    </location>
</feature>
<feature type="compositionally biased region" description="Low complexity" evidence="1">
    <location>
        <begin position="25"/>
        <end position="45"/>
    </location>
</feature>
<dbReference type="RefSeq" id="WP_150267709.1">
    <property type="nucleotide sequence ID" value="NZ_CP029194.1"/>
</dbReference>
<name>A0A5P2B3R6_STRVZ</name>
<evidence type="ECO:0000313" key="3">
    <source>
        <dbReference type="EMBL" id="QES24657.1"/>
    </source>
</evidence>
<dbReference type="EMBL" id="CP029194">
    <property type="protein sequence ID" value="QES24657.1"/>
    <property type="molecule type" value="Genomic_DNA"/>
</dbReference>
<accession>A0A5P2B3R6</accession>
<protein>
    <recommendedName>
        <fullName evidence="5">Lipoprotein</fullName>
    </recommendedName>
</protein>